<dbReference type="InterPro" id="IPR029044">
    <property type="entry name" value="Nucleotide-diphossugar_trans"/>
</dbReference>
<proteinExistence type="predicted"/>
<feature type="domain" description="Nucleotidyl transferase" evidence="1">
    <location>
        <begin position="17"/>
        <end position="183"/>
    </location>
</feature>
<reference evidence="3" key="1">
    <citation type="journal article" date="2019" name="Int. J. Syst. Evol. Microbiol.">
        <title>The Global Catalogue of Microorganisms (GCM) 10K type strain sequencing project: providing services to taxonomists for standard genome sequencing and annotation.</title>
        <authorList>
            <consortium name="The Broad Institute Genomics Platform"/>
            <consortium name="The Broad Institute Genome Sequencing Center for Infectious Disease"/>
            <person name="Wu L."/>
            <person name="Ma J."/>
        </authorList>
    </citation>
    <scope>NUCLEOTIDE SEQUENCE [LARGE SCALE GENOMIC DNA]</scope>
    <source>
        <strain evidence="3">CCUG 55328</strain>
    </source>
</reference>
<keyword evidence="3" id="KW-1185">Reference proteome</keyword>
<name>A0ABW3TF20_9RHOB</name>
<dbReference type="EMBL" id="JBHTKR010000004">
    <property type="protein sequence ID" value="MFD1195076.1"/>
    <property type="molecule type" value="Genomic_DNA"/>
</dbReference>
<dbReference type="InterPro" id="IPR005835">
    <property type="entry name" value="NTP_transferase_dom"/>
</dbReference>
<dbReference type="PIRSF" id="PIRSF028162">
    <property type="entry name" value="BcbE_prd"/>
    <property type="match status" value="1"/>
</dbReference>
<accession>A0ABW3TF20</accession>
<evidence type="ECO:0000259" key="1">
    <source>
        <dbReference type="Pfam" id="PF00483"/>
    </source>
</evidence>
<organism evidence="2 3">
    <name type="scientific">Seohaeicola saemankumensis</name>
    <dbReference type="NCBI Taxonomy" id="481181"/>
    <lineage>
        <taxon>Bacteria</taxon>
        <taxon>Pseudomonadati</taxon>
        <taxon>Pseudomonadota</taxon>
        <taxon>Alphaproteobacteria</taxon>
        <taxon>Rhodobacterales</taxon>
        <taxon>Roseobacteraceae</taxon>
        <taxon>Seohaeicola</taxon>
    </lineage>
</organism>
<dbReference type="SUPFAM" id="SSF53448">
    <property type="entry name" value="Nucleotide-diphospho-sugar transferases"/>
    <property type="match status" value="1"/>
</dbReference>
<gene>
    <name evidence="2" type="ORF">ACFQ3C_10380</name>
</gene>
<dbReference type="Gene3D" id="3.90.550.10">
    <property type="entry name" value="Spore Coat Polysaccharide Biosynthesis Protein SpsA, Chain A"/>
    <property type="match status" value="1"/>
</dbReference>
<sequence length="243" mass="27196">MNILIPMGGSDESFRQQGYAYTKPLIEIAGRPLIEHTLTPFKPLTDAKMIFVIRKEDDLRFYLREVLHLLSPGAEVMRVDGPTAGAACTALLAIEHIDNDQELLIANADQILDFDLKAVLDKFRTRSLDAGTVVFDSVHPRWSFVQTDENDLVIEAAEKRPISRNATAGVFYFRQGRFFIDAAKKMIRKDASVNGGFFVCPSLNELVLAQMKVGVERIDRSSYISLATPQSVEEYDNLLKAKG</sequence>
<evidence type="ECO:0000313" key="3">
    <source>
        <dbReference type="Proteomes" id="UP001597151"/>
    </source>
</evidence>
<evidence type="ECO:0000313" key="2">
    <source>
        <dbReference type="EMBL" id="MFD1195076.1"/>
    </source>
</evidence>
<comment type="caution">
    <text evidence="2">The sequence shown here is derived from an EMBL/GenBank/DDBJ whole genome shotgun (WGS) entry which is preliminary data.</text>
</comment>
<dbReference type="CDD" id="cd04183">
    <property type="entry name" value="GT2_BcE_like"/>
    <property type="match status" value="1"/>
</dbReference>
<dbReference type="RefSeq" id="WP_380791406.1">
    <property type="nucleotide sequence ID" value="NZ_JBHTKR010000004.1"/>
</dbReference>
<dbReference type="Pfam" id="PF00483">
    <property type="entry name" value="NTP_transferase"/>
    <property type="match status" value="1"/>
</dbReference>
<protein>
    <submittedName>
        <fullName evidence="2">Glycosyltransferase family 2 protein</fullName>
    </submittedName>
</protein>
<dbReference type="InterPro" id="IPR016873">
    <property type="entry name" value="Caps_polysacc_synth_BcbE_prd"/>
</dbReference>
<dbReference type="Proteomes" id="UP001597151">
    <property type="component" value="Unassembled WGS sequence"/>
</dbReference>